<accession>A0ABU8LH88</accession>
<dbReference type="Pfam" id="PF00005">
    <property type="entry name" value="ABC_tran"/>
    <property type="match status" value="1"/>
</dbReference>
<evidence type="ECO:0000259" key="4">
    <source>
        <dbReference type="PROSITE" id="PS50893"/>
    </source>
</evidence>
<dbReference type="GO" id="GO:0005524">
    <property type="term" value="F:ATP binding"/>
    <property type="evidence" value="ECO:0007669"/>
    <property type="project" value="UniProtKB-KW"/>
</dbReference>
<dbReference type="InterPro" id="IPR017871">
    <property type="entry name" value="ABC_transporter-like_CS"/>
</dbReference>
<gene>
    <name evidence="5" type="ORF">WDU93_03275</name>
</gene>
<name>A0ABU8LH88_9MICO</name>
<keyword evidence="6" id="KW-1185">Reference proteome</keyword>
<dbReference type="PANTHER" id="PTHR24220">
    <property type="entry name" value="IMPORT ATP-BINDING PROTEIN"/>
    <property type="match status" value="1"/>
</dbReference>
<keyword evidence="3 5" id="KW-0067">ATP-binding</keyword>
<dbReference type="InterPro" id="IPR017911">
    <property type="entry name" value="MacB-like_ATP-bd"/>
</dbReference>
<sequence length="259" mass="27385">MRNDTPHTPAAIRLRGVAMDFPVPGQRGTTRRVLDGIDLDIPEGRLTAIVGPSGSGKSTLLLCAAGLEQATAGEIEVLGADILSLGGRRRAAFRTDNVGFVFQEYNLVSSLTVEENIALPARLAGRRVARRDVADAMSRLGIGALARRRPDRLSGGERQRVAIARVVANRSRVIFADEPTGALDLKSGHVVLDWLQALPAQGSTVLMVTHDPHAAARADRVVVMAGGRVHRTLAGGDPHEIAEAVLTAQDAGAELEVPA</sequence>
<dbReference type="Gene3D" id="3.40.50.300">
    <property type="entry name" value="P-loop containing nucleotide triphosphate hydrolases"/>
    <property type="match status" value="1"/>
</dbReference>
<keyword evidence="2" id="KW-0547">Nucleotide-binding</keyword>
<dbReference type="SMART" id="SM00382">
    <property type="entry name" value="AAA"/>
    <property type="match status" value="1"/>
</dbReference>
<dbReference type="SUPFAM" id="SSF52540">
    <property type="entry name" value="P-loop containing nucleoside triphosphate hydrolases"/>
    <property type="match status" value="1"/>
</dbReference>
<feature type="domain" description="ABC transporter" evidence="4">
    <location>
        <begin position="12"/>
        <end position="251"/>
    </location>
</feature>
<proteinExistence type="predicted"/>
<comment type="caution">
    <text evidence="5">The sequence shown here is derived from an EMBL/GenBank/DDBJ whole genome shotgun (WGS) entry which is preliminary data.</text>
</comment>
<evidence type="ECO:0000256" key="1">
    <source>
        <dbReference type="ARBA" id="ARBA00022448"/>
    </source>
</evidence>
<dbReference type="InterPro" id="IPR015854">
    <property type="entry name" value="ABC_transpr_LolD-like"/>
</dbReference>
<dbReference type="RefSeq" id="WP_337317424.1">
    <property type="nucleotide sequence ID" value="NZ_JBBDGN010000002.1"/>
</dbReference>
<evidence type="ECO:0000256" key="2">
    <source>
        <dbReference type="ARBA" id="ARBA00022741"/>
    </source>
</evidence>
<evidence type="ECO:0000313" key="6">
    <source>
        <dbReference type="Proteomes" id="UP001366085"/>
    </source>
</evidence>
<dbReference type="CDD" id="cd03255">
    <property type="entry name" value="ABC_MJ0796_LolCDE_FtsE"/>
    <property type="match status" value="1"/>
</dbReference>
<evidence type="ECO:0000313" key="5">
    <source>
        <dbReference type="EMBL" id="MEJ1090704.1"/>
    </source>
</evidence>
<dbReference type="PROSITE" id="PS50893">
    <property type="entry name" value="ABC_TRANSPORTER_2"/>
    <property type="match status" value="1"/>
</dbReference>
<reference evidence="5 6" key="1">
    <citation type="submission" date="2024-02" db="EMBL/GenBank/DDBJ databases">
        <authorList>
            <person name="Saticioglu I.B."/>
        </authorList>
    </citation>
    <scope>NUCLEOTIDE SEQUENCE [LARGE SCALE GENOMIC DNA]</scope>
    <source>
        <strain evidence="5 6">Mu-43</strain>
    </source>
</reference>
<dbReference type="InterPro" id="IPR003439">
    <property type="entry name" value="ABC_transporter-like_ATP-bd"/>
</dbReference>
<dbReference type="InterPro" id="IPR003593">
    <property type="entry name" value="AAA+_ATPase"/>
</dbReference>
<dbReference type="Proteomes" id="UP001366085">
    <property type="component" value="Unassembled WGS sequence"/>
</dbReference>
<dbReference type="PANTHER" id="PTHR24220:SF685">
    <property type="entry name" value="ABC TRANSPORTER RELATED"/>
    <property type="match status" value="1"/>
</dbReference>
<evidence type="ECO:0000256" key="3">
    <source>
        <dbReference type="ARBA" id="ARBA00022840"/>
    </source>
</evidence>
<keyword evidence="1" id="KW-0813">Transport</keyword>
<dbReference type="PROSITE" id="PS00211">
    <property type="entry name" value="ABC_TRANSPORTER_1"/>
    <property type="match status" value="1"/>
</dbReference>
<dbReference type="InterPro" id="IPR027417">
    <property type="entry name" value="P-loop_NTPase"/>
</dbReference>
<dbReference type="EMBL" id="JBBDGN010000002">
    <property type="protein sequence ID" value="MEJ1090704.1"/>
    <property type="molecule type" value="Genomic_DNA"/>
</dbReference>
<protein>
    <submittedName>
        <fullName evidence="5">ABC transporter ATP-binding protein</fullName>
    </submittedName>
</protein>
<organism evidence="5 6">
    <name type="scientific">Microbacterium istanbulense</name>
    <dbReference type="NCBI Taxonomy" id="3122049"/>
    <lineage>
        <taxon>Bacteria</taxon>
        <taxon>Bacillati</taxon>
        <taxon>Actinomycetota</taxon>
        <taxon>Actinomycetes</taxon>
        <taxon>Micrococcales</taxon>
        <taxon>Microbacteriaceae</taxon>
        <taxon>Microbacterium</taxon>
    </lineage>
</organism>